<dbReference type="InterPro" id="IPR006162">
    <property type="entry name" value="Ppantetheine_attach_site"/>
</dbReference>
<dbReference type="RefSeq" id="WP_394829828.1">
    <property type="nucleotide sequence ID" value="NZ_CP089984.1"/>
</dbReference>
<dbReference type="CDD" id="cd17646">
    <property type="entry name" value="A_NRPS_AB3403-like"/>
    <property type="match status" value="1"/>
</dbReference>
<dbReference type="Gene3D" id="2.30.38.10">
    <property type="entry name" value="Luciferase, Domain 3"/>
    <property type="match status" value="1"/>
</dbReference>
<dbReference type="Pfam" id="PF00501">
    <property type="entry name" value="AMP-binding"/>
    <property type="match status" value="1"/>
</dbReference>
<feature type="compositionally biased region" description="Basic and acidic residues" evidence="4">
    <location>
        <begin position="83"/>
        <end position="95"/>
    </location>
</feature>
<evidence type="ECO:0000313" key="7">
    <source>
        <dbReference type="Proteomes" id="UP001370348"/>
    </source>
</evidence>
<dbReference type="InterPro" id="IPR009081">
    <property type="entry name" value="PP-bd_ACP"/>
</dbReference>
<accession>A0ABZ2MAN2</accession>
<sequence>MSTEVADVLRLASLATLEPHRHLQELGLDSLMAIELRNALGRRLGIALPTTVALDHPTLDALAGYLRDRIGRSGSGDEDEDPAWDRVARRGPARGDGDEVRLAPLSFGQERLWFLDRLAPESGQYNELSALRSTGPLDIELLRRCLALLVKRHESLRTAFPELAVLPGTAEIPRALIAPDGPTPLDVIDLRAHDGDGPRSGASVTHMAAELRARPFDLVRGPLWRARVLIHDEHRHTLLFVKHHIITDATSESVFADELARLYRSGADAAVLPELRFQYSDFVRYSRARAAEDRYRESAAWWKERLAGLPRLELPYTAQKAKAPSPRGDVVRVNIAPALARSVREFTLREGHTLFAVLLAGWACVLHRYCGQSDFAIGTVIANRNRTELDRVLGFFINTVVLRCDLSSHPTFVELVARMAETTRQALRHQDVDFGEVVRAHHGEAGQSLDPIVQTTLNLLPPFRALPGGEGASLAWDDESAATVQAAKFDIYLELVEHEDGLRGKLEYAADSFDRTTIEAMAAHFEVLLGAAMATPDVPIGRLSMLSQAERSALLRWNDTARDYRNDKLVHQLAMDQAARTPEAVAVVFEGRELRYAELRERANQLAHALQTRGVGRNTVVGVCMHRSLELVVALLGILQSGAAFMPLDPDYPDERLAFMISDSKSPVVITQPHLDARIEVHGVPTLQLEPTWAAIADQPRGEPNRDGQTGSDLVYVIFTSGSTGKPKGVMNEHRGLLNRLQWIQETYGLTTEDSVLQKTPFSFDVSVWEFFWPLVAGARLVVARPDGHRDPAYIAQLIVEQNVTTVHFVPSMLRAFLEEPRVADCRTLRRVIASGEALPFDLVQQFWRRSSAELLNLYGPTEASIEVSFWHCRPNDVRGIVPIGRPIANTQLHVLNENLEPLPIGTAGELYIGGVGVARGYLGREELTAERFVCDPFGTEGARLYRTGDRCRWLPDGTLEYLGRIDHQVKLRGQRVELGEIEAAIHAHPGVREAVVVAREGEGGDKHLVAYVVPDGESADSSAPREAARWFGQDQLERDVIGALRKQLPEYMVPSSFVMLESLPLTSSGKVDRRALPSPRTDVSRAGRATAARSPRDDLEQAMVEIWREILEREDVGVGETFYELGGTSIQLVRVQNRLSSKLNLQLTVAELFAHPSIDALAKHVREEGRSRSQASTEADWVEKEKKETKETKEKKENGTGLEELPLTELYRTVKERLATAMTEYEYDEDE</sequence>
<dbReference type="SUPFAM" id="SSF56801">
    <property type="entry name" value="Acetyl-CoA synthetase-like"/>
    <property type="match status" value="1"/>
</dbReference>
<dbReference type="InterPro" id="IPR025110">
    <property type="entry name" value="AMP-bd_C"/>
</dbReference>
<name>A0ABZ2MAN2_9BACT</name>
<dbReference type="InterPro" id="IPR023213">
    <property type="entry name" value="CAT-like_dom_sf"/>
</dbReference>
<dbReference type="InterPro" id="IPR045851">
    <property type="entry name" value="AMP-bd_C_sf"/>
</dbReference>
<evidence type="ECO:0000313" key="6">
    <source>
        <dbReference type="EMBL" id="WXB19583.1"/>
    </source>
</evidence>
<proteinExistence type="predicted"/>
<dbReference type="SMART" id="SM01294">
    <property type="entry name" value="PKS_PP_betabranch"/>
    <property type="match status" value="1"/>
</dbReference>
<feature type="region of interest" description="Disordered" evidence="4">
    <location>
        <begin position="72"/>
        <end position="95"/>
    </location>
</feature>
<keyword evidence="2" id="KW-0596">Phosphopantetheine</keyword>
<dbReference type="Gene3D" id="3.30.300.30">
    <property type="match status" value="1"/>
</dbReference>
<dbReference type="EMBL" id="CP089984">
    <property type="protein sequence ID" value="WXB19583.1"/>
    <property type="molecule type" value="Genomic_DNA"/>
</dbReference>
<feature type="region of interest" description="Disordered" evidence="4">
    <location>
        <begin position="1167"/>
        <end position="1208"/>
    </location>
</feature>
<protein>
    <submittedName>
        <fullName evidence="6">Amino acid adenylation domain-containing protein</fullName>
    </submittedName>
</protein>
<feature type="domain" description="Carrier" evidence="5">
    <location>
        <begin position="1095"/>
        <end position="1170"/>
    </location>
</feature>
<dbReference type="PANTHER" id="PTHR45527">
    <property type="entry name" value="NONRIBOSOMAL PEPTIDE SYNTHETASE"/>
    <property type="match status" value="1"/>
</dbReference>
<dbReference type="InterPro" id="IPR000873">
    <property type="entry name" value="AMP-dep_synth/lig_dom"/>
</dbReference>
<dbReference type="Gene3D" id="1.10.1200.10">
    <property type="entry name" value="ACP-like"/>
    <property type="match status" value="2"/>
</dbReference>
<dbReference type="InterPro" id="IPR020845">
    <property type="entry name" value="AMP-binding_CS"/>
</dbReference>
<dbReference type="Pfam" id="PF00550">
    <property type="entry name" value="PP-binding"/>
    <property type="match status" value="2"/>
</dbReference>
<feature type="region of interest" description="Disordered" evidence="4">
    <location>
        <begin position="1072"/>
        <end position="1096"/>
    </location>
</feature>
<dbReference type="NCBIfam" id="TIGR01733">
    <property type="entry name" value="AA-adenyl-dom"/>
    <property type="match status" value="1"/>
</dbReference>
<dbReference type="Proteomes" id="UP001370348">
    <property type="component" value="Chromosome"/>
</dbReference>
<dbReference type="PROSITE" id="PS50075">
    <property type="entry name" value="CARRIER"/>
    <property type="match status" value="2"/>
</dbReference>
<dbReference type="InterPro" id="IPR010071">
    <property type="entry name" value="AA_adenyl_dom"/>
</dbReference>
<dbReference type="PANTHER" id="PTHR45527:SF1">
    <property type="entry name" value="FATTY ACID SYNTHASE"/>
    <property type="match status" value="1"/>
</dbReference>
<evidence type="ECO:0000256" key="4">
    <source>
        <dbReference type="SAM" id="MobiDB-lite"/>
    </source>
</evidence>
<evidence type="ECO:0000259" key="5">
    <source>
        <dbReference type="PROSITE" id="PS50075"/>
    </source>
</evidence>
<gene>
    <name evidence="6" type="ORF">LZC94_20445</name>
</gene>
<dbReference type="PROSITE" id="PS00012">
    <property type="entry name" value="PHOSPHOPANTETHEINE"/>
    <property type="match status" value="1"/>
</dbReference>
<dbReference type="Gene3D" id="3.30.559.10">
    <property type="entry name" value="Chloramphenicol acetyltransferase-like domain"/>
    <property type="match status" value="1"/>
</dbReference>
<keyword evidence="3" id="KW-0597">Phosphoprotein</keyword>
<keyword evidence="7" id="KW-1185">Reference proteome</keyword>
<dbReference type="InterPro" id="IPR036736">
    <property type="entry name" value="ACP-like_sf"/>
</dbReference>
<comment type="cofactor">
    <cofactor evidence="1">
        <name>pantetheine 4'-phosphate</name>
        <dbReference type="ChEBI" id="CHEBI:47942"/>
    </cofactor>
</comment>
<feature type="compositionally biased region" description="Basic and acidic residues" evidence="4">
    <location>
        <begin position="1182"/>
        <end position="1199"/>
    </location>
</feature>
<reference evidence="6 7" key="1">
    <citation type="submission" date="2021-12" db="EMBL/GenBank/DDBJ databases">
        <title>Discovery of the Pendulisporaceae a myxobacterial family with distinct sporulation behavior and unique specialized metabolism.</title>
        <authorList>
            <person name="Garcia R."/>
            <person name="Popoff A."/>
            <person name="Bader C.D."/>
            <person name="Loehr J."/>
            <person name="Walesch S."/>
            <person name="Walt C."/>
            <person name="Boldt J."/>
            <person name="Bunk B."/>
            <person name="Haeckl F.J.F.P.J."/>
            <person name="Gunesch A.P."/>
            <person name="Birkelbach J."/>
            <person name="Nuebel U."/>
            <person name="Pietschmann T."/>
            <person name="Bach T."/>
            <person name="Mueller R."/>
        </authorList>
    </citation>
    <scope>NUCLEOTIDE SEQUENCE [LARGE SCALE GENOMIC DNA]</scope>
    <source>
        <strain evidence="6 7">MSr11954</strain>
    </source>
</reference>
<dbReference type="Pfam" id="PF13193">
    <property type="entry name" value="AMP-binding_C"/>
    <property type="match status" value="1"/>
</dbReference>
<evidence type="ECO:0000256" key="1">
    <source>
        <dbReference type="ARBA" id="ARBA00001957"/>
    </source>
</evidence>
<dbReference type="Gene3D" id="3.30.559.30">
    <property type="entry name" value="Nonribosomal peptide synthetase, condensation domain"/>
    <property type="match status" value="1"/>
</dbReference>
<dbReference type="SMART" id="SM00823">
    <property type="entry name" value="PKS_PP"/>
    <property type="match status" value="2"/>
</dbReference>
<dbReference type="CDD" id="cd19531">
    <property type="entry name" value="LCL_NRPS-like"/>
    <property type="match status" value="1"/>
</dbReference>
<dbReference type="SUPFAM" id="SSF47336">
    <property type="entry name" value="ACP-like"/>
    <property type="match status" value="2"/>
</dbReference>
<feature type="domain" description="Carrier" evidence="5">
    <location>
        <begin position="1"/>
        <end position="70"/>
    </location>
</feature>
<dbReference type="InterPro" id="IPR020806">
    <property type="entry name" value="PKS_PP-bd"/>
</dbReference>
<dbReference type="Gene3D" id="3.40.50.980">
    <property type="match status" value="2"/>
</dbReference>
<dbReference type="SUPFAM" id="SSF52777">
    <property type="entry name" value="CoA-dependent acyltransferases"/>
    <property type="match status" value="2"/>
</dbReference>
<evidence type="ECO:0000256" key="3">
    <source>
        <dbReference type="ARBA" id="ARBA00022553"/>
    </source>
</evidence>
<organism evidence="6 7">
    <name type="scientific">Pendulispora albinea</name>
    <dbReference type="NCBI Taxonomy" id="2741071"/>
    <lineage>
        <taxon>Bacteria</taxon>
        <taxon>Pseudomonadati</taxon>
        <taxon>Myxococcota</taxon>
        <taxon>Myxococcia</taxon>
        <taxon>Myxococcales</taxon>
        <taxon>Sorangiineae</taxon>
        <taxon>Pendulisporaceae</taxon>
        <taxon>Pendulispora</taxon>
    </lineage>
</organism>
<evidence type="ECO:0000256" key="2">
    <source>
        <dbReference type="ARBA" id="ARBA00022450"/>
    </source>
</evidence>
<dbReference type="Pfam" id="PF00668">
    <property type="entry name" value="Condensation"/>
    <property type="match status" value="1"/>
</dbReference>
<dbReference type="PROSITE" id="PS00455">
    <property type="entry name" value="AMP_BINDING"/>
    <property type="match status" value="1"/>
</dbReference>
<dbReference type="InterPro" id="IPR001242">
    <property type="entry name" value="Condensation_dom"/>
</dbReference>